<evidence type="ECO:0000259" key="6">
    <source>
        <dbReference type="PROSITE" id="PS51387"/>
    </source>
</evidence>
<dbReference type="GO" id="GO:0071949">
    <property type="term" value="F:FAD binding"/>
    <property type="evidence" value="ECO:0007669"/>
    <property type="project" value="InterPro"/>
</dbReference>
<keyword evidence="8" id="KW-1185">Reference proteome</keyword>
<dbReference type="Pfam" id="PF08031">
    <property type="entry name" value="BBE"/>
    <property type="match status" value="1"/>
</dbReference>
<proteinExistence type="inferred from homology"/>
<gene>
    <name evidence="7" type="ORF">CP975_33380</name>
</gene>
<dbReference type="AlphaFoldDB" id="A0A5J6HSF6"/>
<dbReference type="RefSeq" id="WP_055530927.1">
    <property type="nucleotide sequence ID" value="NZ_CP023695.1"/>
</dbReference>
<evidence type="ECO:0000313" key="8">
    <source>
        <dbReference type="Proteomes" id="UP000326553"/>
    </source>
</evidence>
<dbReference type="SUPFAM" id="SSF55103">
    <property type="entry name" value="FAD-linked oxidases, C-terminal domain"/>
    <property type="match status" value="1"/>
</dbReference>
<organism evidence="7 8">
    <name type="scientific">Streptomyces alboniger</name>
    <dbReference type="NCBI Taxonomy" id="132473"/>
    <lineage>
        <taxon>Bacteria</taxon>
        <taxon>Bacillati</taxon>
        <taxon>Actinomycetota</taxon>
        <taxon>Actinomycetes</taxon>
        <taxon>Kitasatosporales</taxon>
        <taxon>Streptomycetaceae</taxon>
        <taxon>Streptomyces</taxon>
        <taxon>Streptomyces aurantiacus group</taxon>
    </lineage>
</organism>
<sequence length="469" mass="51053">MNPLHSAAVEELRAALLGEVITPADSPYDAARAVFNAMIDRRPAVIARCRGAADVIAAIAFAREQRLPIAVRGGGHSIAGHSTCDDGIVIDLSLMRGVHVDPERRTARVQAGATLADVDRETQVHGLAVPSGQVSETGIAGLTLNGGMGMLQRKYGLTCDNLLSAEMVTLDGEVVTASAEQNPELFWALRGGGGNFGVVTSFEYRAHPVGPMMLAGMVAYPVEQAVEVLRFLRDTISSTPDELSTDVVFLRVPALGFFPEEHRGRPVVGFFLRYSGPLDEGWDVIRPIREFGSPLIDVVEPMPLVTVQSMLDPANPRGHQQYWTSEFLPRFGSAEIETVARIGSDLPSPETVMQVIPFDAQPTRIEPDATAFSHREESWLIHIVGQWHDPAENDRCRAWVKEAGAALRAFGSGASYLNLLSEEPGTDRVAGFWDDARLRRLARVKAQYDPENLLRFNHNIPPAPAEAGQ</sequence>
<dbReference type="InterPro" id="IPR006094">
    <property type="entry name" value="Oxid_FAD_bind_N"/>
</dbReference>
<dbReference type="SUPFAM" id="SSF56176">
    <property type="entry name" value="FAD-binding/transporter-associated domain-like"/>
    <property type="match status" value="1"/>
</dbReference>
<keyword evidence="5" id="KW-0560">Oxidoreductase</keyword>
<dbReference type="InterPro" id="IPR016166">
    <property type="entry name" value="FAD-bd_PCMH"/>
</dbReference>
<keyword evidence="3" id="KW-0285">Flavoprotein</keyword>
<evidence type="ECO:0000256" key="3">
    <source>
        <dbReference type="ARBA" id="ARBA00022630"/>
    </source>
</evidence>
<evidence type="ECO:0000313" key="7">
    <source>
        <dbReference type="EMBL" id="QEV21764.1"/>
    </source>
</evidence>
<dbReference type="Gene3D" id="3.30.43.10">
    <property type="entry name" value="Uridine Diphospho-n-acetylenolpyruvylglucosamine Reductase, domain 2"/>
    <property type="match status" value="1"/>
</dbReference>
<name>A0A5J6HSF6_STRAD</name>
<dbReference type="InterPro" id="IPR012951">
    <property type="entry name" value="BBE"/>
</dbReference>
<dbReference type="Pfam" id="PF01565">
    <property type="entry name" value="FAD_binding_4"/>
    <property type="match status" value="1"/>
</dbReference>
<evidence type="ECO:0000256" key="1">
    <source>
        <dbReference type="ARBA" id="ARBA00001974"/>
    </source>
</evidence>
<dbReference type="InterPro" id="IPR016164">
    <property type="entry name" value="FAD-linked_Oxase-like_C"/>
</dbReference>
<dbReference type="KEGG" id="salw:CP975_33380"/>
<evidence type="ECO:0000256" key="5">
    <source>
        <dbReference type="ARBA" id="ARBA00023002"/>
    </source>
</evidence>
<keyword evidence="4" id="KW-0274">FAD</keyword>
<dbReference type="Proteomes" id="UP000326553">
    <property type="component" value="Chromosome"/>
</dbReference>
<dbReference type="InterPro" id="IPR036318">
    <property type="entry name" value="FAD-bd_PCMH-like_sf"/>
</dbReference>
<comment type="cofactor">
    <cofactor evidence="1">
        <name>FAD</name>
        <dbReference type="ChEBI" id="CHEBI:57692"/>
    </cofactor>
</comment>
<dbReference type="InterPro" id="IPR016169">
    <property type="entry name" value="FAD-bd_PCMH_sub2"/>
</dbReference>
<comment type="similarity">
    <text evidence="2">Belongs to the oxygen-dependent FAD-linked oxidoreductase family.</text>
</comment>
<protein>
    <submittedName>
        <fullName evidence="7">FAD-binding oxidoreductase</fullName>
    </submittedName>
</protein>
<evidence type="ECO:0000256" key="4">
    <source>
        <dbReference type="ARBA" id="ARBA00022827"/>
    </source>
</evidence>
<reference evidence="7 8" key="1">
    <citation type="submission" date="2017-09" db="EMBL/GenBank/DDBJ databases">
        <authorList>
            <person name="Lee N."/>
            <person name="Cho B.-K."/>
        </authorList>
    </citation>
    <scope>NUCLEOTIDE SEQUENCE [LARGE SCALE GENOMIC DNA]</scope>
    <source>
        <strain evidence="7 8">ATCC 12461</strain>
    </source>
</reference>
<accession>A0A5J6HSF6</accession>
<dbReference type="InterPro" id="IPR050416">
    <property type="entry name" value="FAD-linked_Oxidoreductase"/>
</dbReference>
<dbReference type="InterPro" id="IPR006093">
    <property type="entry name" value="Oxy_OxRdtase_FAD_BS"/>
</dbReference>
<dbReference type="EMBL" id="CP023695">
    <property type="protein sequence ID" value="QEV21764.1"/>
    <property type="molecule type" value="Genomic_DNA"/>
</dbReference>
<dbReference type="OrthoDB" id="9775082at2"/>
<dbReference type="PROSITE" id="PS51387">
    <property type="entry name" value="FAD_PCMH"/>
    <property type="match status" value="1"/>
</dbReference>
<dbReference type="PANTHER" id="PTHR42973">
    <property type="entry name" value="BINDING OXIDOREDUCTASE, PUTATIVE (AFU_ORTHOLOGUE AFUA_1G17690)-RELATED"/>
    <property type="match status" value="1"/>
</dbReference>
<dbReference type="Gene3D" id="3.30.465.10">
    <property type="match status" value="1"/>
</dbReference>
<feature type="domain" description="FAD-binding PCMH-type" evidence="6">
    <location>
        <begin position="38"/>
        <end position="209"/>
    </location>
</feature>
<dbReference type="PROSITE" id="PS00862">
    <property type="entry name" value="OX2_COVAL_FAD"/>
    <property type="match status" value="1"/>
</dbReference>
<dbReference type="PANTHER" id="PTHR42973:SF39">
    <property type="entry name" value="FAD-BINDING PCMH-TYPE DOMAIN-CONTAINING PROTEIN"/>
    <property type="match status" value="1"/>
</dbReference>
<dbReference type="Gene3D" id="3.40.462.20">
    <property type="match status" value="1"/>
</dbReference>
<evidence type="ECO:0000256" key="2">
    <source>
        <dbReference type="ARBA" id="ARBA00005466"/>
    </source>
</evidence>
<dbReference type="InterPro" id="IPR016167">
    <property type="entry name" value="FAD-bd_PCMH_sub1"/>
</dbReference>
<dbReference type="GO" id="GO:0016491">
    <property type="term" value="F:oxidoreductase activity"/>
    <property type="evidence" value="ECO:0007669"/>
    <property type="project" value="UniProtKB-KW"/>
</dbReference>